<feature type="domain" description="Peptidase M24" evidence="7">
    <location>
        <begin position="88"/>
        <end position="315"/>
    </location>
</feature>
<feature type="binding site" evidence="5">
    <location>
        <position position="308"/>
    </location>
    <ligand>
        <name>a divalent metal cation</name>
        <dbReference type="ChEBI" id="CHEBI:60240"/>
        <label>1</label>
    </ligand>
</feature>
<evidence type="ECO:0000256" key="4">
    <source>
        <dbReference type="ARBA" id="ARBA00022801"/>
    </source>
</evidence>
<protein>
    <recommendedName>
        <fullName evidence="6">Methionine aminopeptidase</fullName>
        <ecNumber evidence="6">3.4.11.18</ecNumber>
    </recommendedName>
</protein>
<dbReference type="AlphaFoldDB" id="A0A1B6E9Y8"/>
<keyword evidence="3 5" id="KW-0479">Metal-binding</keyword>
<evidence type="ECO:0000256" key="3">
    <source>
        <dbReference type="ARBA" id="ARBA00022723"/>
    </source>
</evidence>
<dbReference type="PRINTS" id="PR00599">
    <property type="entry name" value="MAPEPTIDASE"/>
</dbReference>
<dbReference type="HAMAP" id="MF_01974">
    <property type="entry name" value="MetAP_1"/>
    <property type="match status" value="1"/>
</dbReference>
<sequence>MLQTICKNIYSNLSKMNILKSTVVKRNRSFLRNCKRRKFGNYSIVEPGEVSTMKSVPPHITVPSYYKSTVPAESPKYPEIKDNDQILRMRHSCQIAREVLNTVGKQLKVGMTTDEIDCIVHDLCIEHNAYPSPLNYRSFPKSVCTSVNNVACHGIPDNRRLCDGDIINIDVTVYTGGFHGDCSSMFLIGNVDSEGCRLVTATRDALDQAILICRPKQSFSAIGEAIDKVAASHGFNVIPCFLGHGIGSYFHGPPDIYHTYSTEYPGEMLSGMTFTIEPVLTQGSKEVIILEDGWTAVSADKARSAQWEETVLITDSGVEVLTK</sequence>
<reference evidence="8" key="1">
    <citation type="submission" date="2015-12" db="EMBL/GenBank/DDBJ databases">
        <title>De novo transcriptome assembly of four potential Pierce s Disease insect vectors from Arizona vineyards.</title>
        <authorList>
            <person name="Tassone E.E."/>
        </authorList>
    </citation>
    <scope>NUCLEOTIDE SEQUENCE</scope>
</reference>
<dbReference type="CDD" id="cd01086">
    <property type="entry name" value="MetAP1"/>
    <property type="match status" value="1"/>
</dbReference>
<dbReference type="InterPro" id="IPR001714">
    <property type="entry name" value="Pept_M24_MAP"/>
</dbReference>
<dbReference type="Gene3D" id="3.90.230.10">
    <property type="entry name" value="Creatinase/methionine aminopeptidase superfamily"/>
    <property type="match status" value="1"/>
</dbReference>
<dbReference type="GO" id="GO:0004239">
    <property type="term" value="F:initiator methionyl aminopeptidase activity"/>
    <property type="evidence" value="ECO:0007669"/>
    <property type="project" value="UniProtKB-UniRule"/>
</dbReference>
<comment type="function">
    <text evidence="6">Cotranslationally removes the N-terminal methionine from nascent proteins. The N-terminal methionine is often cleaved when the second residue in the primary sequence is small and uncharged (Met-Ala-, Cys, Gly, Pro, Ser, Thr, or Val).</text>
</comment>
<dbReference type="InterPro" id="IPR000994">
    <property type="entry name" value="Pept_M24"/>
</dbReference>
<dbReference type="SUPFAM" id="SSF55920">
    <property type="entry name" value="Creatinase/aminopeptidase"/>
    <property type="match status" value="1"/>
</dbReference>
<evidence type="ECO:0000256" key="2">
    <source>
        <dbReference type="ARBA" id="ARBA00022670"/>
    </source>
</evidence>
<feature type="binding site" evidence="5">
    <location>
        <position position="244"/>
    </location>
    <ligand>
        <name>a divalent metal cation</name>
        <dbReference type="ChEBI" id="CHEBI:60240"/>
        <label>2</label>
        <note>catalytic</note>
    </ligand>
</feature>
<feature type="binding site" evidence="5">
    <location>
        <position position="308"/>
    </location>
    <ligand>
        <name>a divalent metal cation</name>
        <dbReference type="ChEBI" id="CHEBI:60240"/>
        <label>2</label>
        <note>catalytic</note>
    </ligand>
</feature>
<keyword evidence="1 5" id="KW-0031">Aminopeptidase</keyword>
<keyword evidence="4 5" id="KW-0378">Hydrolase</keyword>
<dbReference type="PANTHER" id="PTHR43330:SF8">
    <property type="entry name" value="METHIONINE AMINOPEPTIDASE 1D, MITOCHONDRIAL"/>
    <property type="match status" value="1"/>
</dbReference>
<proteinExistence type="inferred from homology"/>
<evidence type="ECO:0000256" key="1">
    <source>
        <dbReference type="ARBA" id="ARBA00022438"/>
    </source>
</evidence>
<feature type="binding site" evidence="5">
    <location>
        <position position="277"/>
    </location>
    <ligand>
        <name>a divalent metal cation</name>
        <dbReference type="ChEBI" id="CHEBI:60240"/>
        <label>2</label>
        <note>catalytic</note>
    </ligand>
</feature>
<feature type="binding site" evidence="5">
    <location>
        <position position="181"/>
    </location>
    <ligand>
        <name>a divalent metal cation</name>
        <dbReference type="ChEBI" id="CHEBI:60240"/>
        <label>1</label>
    </ligand>
</feature>
<organism evidence="8">
    <name type="scientific">Clastoptera arizonana</name>
    <name type="common">Arizona spittle bug</name>
    <dbReference type="NCBI Taxonomy" id="38151"/>
    <lineage>
        <taxon>Eukaryota</taxon>
        <taxon>Metazoa</taxon>
        <taxon>Ecdysozoa</taxon>
        <taxon>Arthropoda</taxon>
        <taxon>Hexapoda</taxon>
        <taxon>Insecta</taxon>
        <taxon>Pterygota</taxon>
        <taxon>Neoptera</taxon>
        <taxon>Paraneoptera</taxon>
        <taxon>Hemiptera</taxon>
        <taxon>Auchenorrhyncha</taxon>
        <taxon>Cercopoidea</taxon>
        <taxon>Clastopteridae</taxon>
        <taxon>Clastoptera</taxon>
    </lineage>
</organism>
<dbReference type="NCBIfam" id="TIGR00500">
    <property type="entry name" value="met_pdase_I"/>
    <property type="match status" value="1"/>
</dbReference>
<dbReference type="InterPro" id="IPR036005">
    <property type="entry name" value="Creatinase/aminopeptidase-like"/>
</dbReference>
<dbReference type="InterPro" id="IPR002467">
    <property type="entry name" value="Pept_M24A_MAP1"/>
</dbReference>
<dbReference type="EC" id="3.4.11.18" evidence="6"/>
<evidence type="ECO:0000256" key="6">
    <source>
        <dbReference type="RuleBase" id="RU003653"/>
    </source>
</evidence>
<dbReference type="GO" id="GO:0006508">
    <property type="term" value="P:proteolysis"/>
    <property type="evidence" value="ECO:0007669"/>
    <property type="project" value="UniProtKB-KW"/>
</dbReference>
<dbReference type="PANTHER" id="PTHR43330">
    <property type="entry name" value="METHIONINE AMINOPEPTIDASE"/>
    <property type="match status" value="1"/>
</dbReference>
<gene>
    <name evidence="8" type="ORF">g.42600</name>
</gene>
<evidence type="ECO:0000313" key="8">
    <source>
        <dbReference type="EMBL" id="JAS34741.1"/>
    </source>
</evidence>
<comment type="catalytic activity">
    <reaction evidence="5 6">
        <text>Release of N-terminal amino acids, preferentially methionine, from peptides and arylamides.</text>
        <dbReference type="EC" id="3.4.11.18"/>
    </reaction>
</comment>
<comment type="similarity">
    <text evidence="5">Belongs to the peptidase M24A family. Methionine aminopeptidase type 1 subfamily.</text>
</comment>
<dbReference type="Pfam" id="PF00557">
    <property type="entry name" value="Peptidase_M24"/>
    <property type="match status" value="1"/>
</dbReference>
<dbReference type="EMBL" id="GEDC01002557">
    <property type="protein sequence ID" value="JAS34741.1"/>
    <property type="molecule type" value="Transcribed_RNA"/>
</dbReference>
<evidence type="ECO:0000259" key="7">
    <source>
        <dbReference type="Pfam" id="PF00557"/>
    </source>
</evidence>
<dbReference type="GO" id="GO:0046872">
    <property type="term" value="F:metal ion binding"/>
    <property type="evidence" value="ECO:0007669"/>
    <property type="project" value="UniProtKB-UniRule"/>
</dbReference>
<feature type="binding site" evidence="5">
    <location>
        <position position="251"/>
    </location>
    <ligand>
        <name>substrate</name>
    </ligand>
</feature>
<name>A0A1B6E9Y8_9HEMI</name>
<evidence type="ECO:0000256" key="5">
    <source>
        <dbReference type="HAMAP-Rule" id="MF_03174"/>
    </source>
</evidence>
<dbReference type="GO" id="GO:0070006">
    <property type="term" value="F:metalloaminopeptidase activity"/>
    <property type="evidence" value="ECO:0007669"/>
    <property type="project" value="UniProtKB-UniRule"/>
</dbReference>
<keyword evidence="2 5" id="KW-0645">Protease</keyword>
<feature type="binding site" evidence="5">
    <location>
        <position position="153"/>
    </location>
    <ligand>
        <name>substrate</name>
    </ligand>
</feature>
<comment type="cofactor">
    <cofactor evidence="5">
        <name>Co(2+)</name>
        <dbReference type="ChEBI" id="CHEBI:48828"/>
    </cofactor>
    <cofactor evidence="5">
        <name>Zn(2+)</name>
        <dbReference type="ChEBI" id="CHEBI:29105"/>
    </cofactor>
    <cofactor evidence="5">
        <name>Mn(2+)</name>
        <dbReference type="ChEBI" id="CHEBI:29035"/>
    </cofactor>
    <cofactor evidence="5">
        <name>Fe(2+)</name>
        <dbReference type="ChEBI" id="CHEBI:29033"/>
    </cofactor>
    <text evidence="5">Binds 2 divalent metal cations per subunit. Has a high-affinity and a low affinity metal-binding site. The true nature of the physiological cofactor is under debate. The enzyme is active with cobalt, zinc, manganese or divalent iron ions. Most likely, methionine aminopeptidases function as mononuclear Fe(2+)-metalloproteases under physiological conditions, and the catalytically relevant metal-binding site has been assigned to the histidine-containing high-affinity site.</text>
</comment>
<feature type="binding site" evidence="5">
    <location>
        <position position="181"/>
    </location>
    <ligand>
        <name>a divalent metal cation</name>
        <dbReference type="ChEBI" id="CHEBI:60240"/>
        <label>2</label>
        <note>catalytic</note>
    </ligand>
</feature>
<accession>A0A1B6E9Y8</accession>
<feature type="binding site" evidence="5">
    <location>
        <position position="170"/>
    </location>
    <ligand>
        <name>a divalent metal cation</name>
        <dbReference type="ChEBI" id="CHEBI:60240"/>
        <label>1</label>
    </ligand>
</feature>